<keyword evidence="2" id="KW-1185">Reference proteome</keyword>
<comment type="caution">
    <text evidence="1">The sequence shown here is derived from an EMBL/GenBank/DDBJ whole genome shotgun (WGS) entry which is preliminary data.</text>
</comment>
<dbReference type="OrthoDB" id="2267458at2759"/>
<organism evidence="1 2">
    <name type="scientific">Mucor saturninus</name>
    <dbReference type="NCBI Taxonomy" id="64648"/>
    <lineage>
        <taxon>Eukaryota</taxon>
        <taxon>Fungi</taxon>
        <taxon>Fungi incertae sedis</taxon>
        <taxon>Mucoromycota</taxon>
        <taxon>Mucoromycotina</taxon>
        <taxon>Mucoromycetes</taxon>
        <taxon>Mucorales</taxon>
        <taxon>Mucorineae</taxon>
        <taxon>Mucoraceae</taxon>
        <taxon>Mucor</taxon>
    </lineage>
</organism>
<sequence>MNIESRPQQSFVYPHFHDTKSARKTNKDIEIDKSVYHLLSLYLNTDSLEKVNTNSLLATKTTKRPVQYPYTRTRSSISYKTQRSWLGEETHHTRTHTPQDTLVDRNTAENSKTIHYNDNNMTKINKRSKSVSFNETVTIIISQDNKSSSQLKQQLDKNETEDDDDSIFVDALEFIW</sequence>
<dbReference type="EMBL" id="JAEPRD010000021">
    <property type="protein sequence ID" value="KAG2208087.1"/>
    <property type="molecule type" value="Genomic_DNA"/>
</dbReference>
<evidence type="ECO:0000313" key="2">
    <source>
        <dbReference type="Proteomes" id="UP000603453"/>
    </source>
</evidence>
<name>A0A8H7V778_9FUNG</name>
<proteinExistence type="predicted"/>
<gene>
    <name evidence="1" type="ORF">INT47_010449</name>
</gene>
<protein>
    <submittedName>
        <fullName evidence="1">Uncharacterized protein</fullName>
    </submittedName>
</protein>
<accession>A0A8H7V778</accession>
<reference evidence="1" key="1">
    <citation type="submission" date="2020-12" db="EMBL/GenBank/DDBJ databases">
        <title>Metabolic potential, ecology and presence of endohyphal bacteria is reflected in genomic diversity of Mucoromycotina.</title>
        <authorList>
            <person name="Muszewska A."/>
            <person name="Okrasinska A."/>
            <person name="Steczkiewicz K."/>
            <person name="Drgas O."/>
            <person name="Orlowska M."/>
            <person name="Perlinska-Lenart U."/>
            <person name="Aleksandrzak-Piekarczyk T."/>
            <person name="Szatraj K."/>
            <person name="Zielenkiewicz U."/>
            <person name="Pilsyk S."/>
            <person name="Malc E."/>
            <person name="Mieczkowski P."/>
            <person name="Kruszewska J.S."/>
            <person name="Biernat P."/>
            <person name="Pawlowska J."/>
        </authorList>
    </citation>
    <scope>NUCLEOTIDE SEQUENCE</scope>
    <source>
        <strain evidence="1">WA0000017839</strain>
    </source>
</reference>
<dbReference type="AlphaFoldDB" id="A0A8H7V778"/>
<evidence type="ECO:0000313" key="1">
    <source>
        <dbReference type="EMBL" id="KAG2208087.1"/>
    </source>
</evidence>
<dbReference type="Proteomes" id="UP000603453">
    <property type="component" value="Unassembled WGS sequence"/>
</dbReference>